<accession>A0A8T0EGF7</accession>
<sequence length="145" mass="15590">MKVRSEVEISVASGETADAMTVRPEEVEISVVSGETADAMKVRSEVEISVASGETADAMTVRSEEVEISVVSGVTADAMTVRPEEVEVDEISVVPEKTLIINDLGTEFVDLVEDSAQPLEATGLQSALFIEEYFTLCHCSIKDSF</sequence>
<evidence type="ECO:0000313" key="2">
    <source>
        <dbReference type="Proteomes" id="UP000807504"/>
    </source>
</evidence>
<protein>
    <submittedName>
        <fullName evidence="1">Uncharacterized protein</fullName>
    </submittedName>
</protein>
<reference evidence="1" key="2">
    <citation type="submission" date="2020-06" db="EMBL/GenBank/DDBJ databases">
        <authorList>
            <person name="Sheffer M."/>
        </authorList>
    </citation>
    <scope>NUCLEOTIDE SEQUENCE</scope>
</reference>
<dbReference type="Proteomes" id="UP000807504">
    <property type="component" value="Unassembled WGS sequence"/>
</dbReference>
<dbReference type="AlphaFoldDB" id="A0A8T0EGF7"/>
<proteinExistence type="predicted"/>
<gene>
    <name evidence="1" type="ORF">HNY73_019110</name>
</gene>
<dbReference type="EMBL" id="JABXBU010002228">
    <property type="protein sequence ID" value="KAF8771730.1"/>
    <property type="molecule type" value="Genomic_DNA"/>
</dbReference>
<keyword evidence="2" id="KW-1185">Reference proteome</keyword>
<comment type="caution">
    <text evidence="1">The sequence shown here is derived from an EMBL/GenBank/DDBJ whole genome shotgun (WGS) entry which is preliminary data.</text>
</comment>
<evidence type="ECO:0000313" key="1">
    <source>
        <dbReference type="EMBL" id="KAF8771730.1"/>
    </source>
</evidence>
<reference evidence="1" key="1">
    <citation type="journal article" date="2020" name="bioRxiv">
        <title>Chromosome-level reference genome of the European wasp spider Argiope bruennichi: a resource for studies on range expansion and evolutionary adaptation.</title>
        <authorList>
            <person name="Sheffer M.M."/>
            <person name="Hoppe A."/>
            <person name="Krehenwinkel H."/>
            <person name="Uhl G."/>
            <person name="Kuss A.W."/>
            <person name="Jensen L."/>
            <person name="Jensen C."/>
            <person name="Gillespie R.G."/>
            <person name="Hoff K.J."/>
            <person name="Prost S."/>
        </authorList>
    </citation>
    <scope>NUCLEOTIDE SEQUENCE</scope>
</reference>
<organism evidence="1 2">
    <name type="scientific">Argiope bruennichi</name>
    <name type="common">Wasp spider</name>
    <name type="synonym">Aranea bruennichi</name>
    <dbReference type="NCBI Taxonomy" id="94029"/>
    <lineage>
        <taxon>Eukaryota</taxon>
        <taxon>Metazoa</taxon>
        <taxon>Ecdysozoa</taxon>
        <taxon>Arthropoda</taxon>
        <taxon>Chelicerata</taxon>
        <taxon>Arachnida</taxon>
        <taxon>Araneae</taxon>
        <taxon>Araneomorphae</taxon>
        <taxon>Entelegynae</taxon>
        <taxon>Araneoidea</taxon>
        <taxon>Araneidae</taxon>
        <taxon>Argiope</taxon>
    </lineage>
</organism>
<name>A0A8T0EGF7_ARGBR</name>